<dbReference type="EMBL" id="AMZH03009715">
    <property type="protein sequence ID" value="RRT56248.1"/>
    <property type="molecule type" value="Genomic_DNA"/>
</dbReference>
<proteinExistence type="predicted"/>
<sequence length="76" mass="8425">MTERGPRATRSCENTEDCAAVAINQEQALKNWGGTLLLLRFLRPSEKDFSERVDLFCSSHSLLRLVAIVLMSAGSL</sequence>
<evidence type="ECO:0000313" key="2">
    <source>
        <dbReference type="Proteomes" id="UP000287651"/>
    </source>
</evidence>
<name>A0A426YX08_ENSVE</name>
<reference evidence="1 2" key="1">
    <citation type="journal article" date="2014" name="Agronomy (Basel)">
        <title>A Draft Genome Sequence for Ensete ventricosum, the Drought-Tolerant Tree Against Hunger.</title>
        <authorList>
            <person name="Harrison J."/>
            <person name="Moore K.A."/>
            <person name="Paszkiewicz K."/>
            <person name="Jones T."/>
            <person name="Grant M."/>
            <person name="Ambacheew D."/>
            <person name="Muzemil S."/>
            <person name="Studholme D.J."/>
        </authorList>
    </citation>
    <scope>NUCLEOTIDE SEQUENCE [LARGE SCALE GENOMIC DNA]</scope>
</reference>
<dbReference type="Proteomes" id="UP000287651">
    <property type="component" value="Unassembled WGS sequence"/>
</dbReference>
<accession>A0A426YX08</accession>
<evidence type="ECO:0000313" key="1">
    <source>
        <dbReference type="EMBL" id="RRT56248.1"/>
    </source>
</evidence>
<protein>
    <submittedName>
        <fullName evidence="1">Uncharacterized protein</fullName>
    </submittedName>
</protein>
<comment type="caution">
    <text evidence="1">The sequence shown here is derived from an EMBL/GenBank/DDBJ whole genome shotgun (WGS) entry which is preliminary data.</text>
</comment>
<dbReference type="AlphaFoldDB" id="A0A426YX08"/>
<gene>
    <name evidence="1" type="ORF">B296_00041280</name>
</gene>
<organism evidence="1 2">
    <name type="scientific">Ensete ventricosum</name>
    <name type="common">Abyssinian banana</name>
    <name type="synonym">Musa ensete</name>
    <dbReference type="NCBI Taxonomy" id="4639"/>
    <lineage>
        <taxon>Eukaryota</taxon>
        <taxon>Viridiplantae</taxon>
        <taxon>Streptophyta</taxon>
        <taxon>Embryophyta</taxon>
        <taxon>Tracheophyta</taxon>
        <taxon>Spermatophyta</taxon>
        <taxon>Magnoliopsida</taxon>
        <taxon>Liliopsida</taxon>
        <taxon>Zingiberales</taxon>
        <taxon>Musaceae</taxon>
        <taxon>Ensete</taxon>
    </lineage>
</organism>